<dbReference type="RefSeq" id="WP_344592619.1">
    <property type="nucleotide sequence ID" value="NZ_BAAARW010000020.1"/>
</dbReference>
<dbReference type="SUPFAM" id="SSF47090">
    <property type="entry name" value="PGBD-like"/>
    <property type="match status" value="1"/>
</dbReference>
<dbReference type="EMBL" id="BAAARW010000020">
    <property type="protein sequence ID" value="GAA2433321.1"/>
    <property type="molecule type" value="Genomic_DNA"/>
</dbReference>
<feature type="transmembrane region" description="Helical" evidence="2">
    <location>
        <begin position="32"/>
        <end position="53"/>
    </location>
</feature>
<dbReference type="InterPro" id="IPR002477">
    <property type="entry name" value="Peptidoglycan-bd-like"/>
</dbReference>
<gene>
    <name evidence="4" type="ORF">GCM10010191_54390</name>
</gene>
<feature type="domain" description="Peptidoglycan binding-like" evidence="3">
    <location>
        <begin position="146"/>
        <end position="193"/>
    </location>
</feature>
<dbReference type="InterPro" id="IPR036365">
    <property type="entry name" value="PGBD-like_sf"/>
</dbReference>
<dbReference type="Pfam" id="PF01471">
    <property type="entry name" value="PG_binding_1"/>
    <property type="match status" value="1"/>
</dbReference>
<dbReference type="InterPro" id="IPR036366">
    <property type="entry name" value="PGBDSf"/>
</dbReference>
<evidence type="ECO:0000259" key="3">
    <source>
        <dbReference type="Pfam" id="PF01471"/>
    </source>
</evidence>
<keyword evidence="2" id="KW-0472">Membrane</keyword>
<proteinExistence type="predicted"/>
<keyword evidence="5" id="KW-1185">Reference proteome</keyword>
<feature type="region of interest" description="Disordered" evidence="1">
    <location>
        <begin position="1"/>
        <end position="28"/>
    </location>
</feature>
<dbReference type="Gene3D" id="1.10.101.10">
    <property type="entry name" value="PGBD-like superfamily/PGBD"/>
    <property type="match status" value="1"/>
</dbReference>
<name>A0ABP5WTZ2_9ACTN</name>
<organism evidence="4 5">
    <name type="scientific">Actinomadura vinacea</name>
    <dbReference type="NCBI Taxonomy" id="115336"/>
    <lineage>
        <taxon>Bacteria</taxon>
        <taxon>Bacillati</taxon>
        <taxon>Actinomycetota</taxon>
        <taxon>Actinomycetes</taxon>
        <taxon>Streptosporangiales</taxon>
        <taxon>Thermomonosporaceae</taxon>
        <taxon>Actinomadura</taxon>
    </lineage>
</organism>
<dbReference type="PANTHER" id="PTHR30469">
    <property type="entry name" value="MULTIDRUG RESISTANCE PROTEIN MDTA"/>
    <property type="match status" value="1"/>
</dbReference>
<dbReference type="Proteomes" id="UP001501231">
    <property type="component" value="Unassembled WGS sequence"/>
</dbReference>
<evidence type="ECO:0000313" key="5">
    <source>
        <dbReference type="Proteomes" id="UP001501231"/>
    </source>
</evidence>
<protein>
    <recommendedName>
        <fullName evidence="3">Peptidoglycan binding-like domain-containing protein</fullName>
    </recommendedName>
</protein>
<dbReference type="Gene3D" id="2.40.420.20">
    <property type="match status" value="1"/>
</dbReference>
<keyword evidence="2" id="KW-0812">Transmembrane</keyword>
<dbReference type="PANTHER" id="PTHR30469:SF15">
    <property type="entry name" value="HLYD FAMILY OF SECRETION PROTEINS"/>
    <property type="match status" value="1"/>
</dbReference>
<accession>A0ABP5WTZ2</accession>
<comment type="caution">
    <text evidence="4">The sequence shown here is derived from an EMBL/GenBank/DDBJ whole genome shotgun (WGS) entry which is preliminary data.</text>
</comment>
<feature type="compositionally biased region" description="Basic and acidic residues" evidence="1">
    <location>
        <begin position="7"/>
        <end position="20"/>
    </location>
</feature>
<reference evidence="5" key="1">
    <citation type="journal article" date="2019" name="Int. J. Syst. Evol. Microbiol.">
        <title>The Global Catalogue of Microorganisms (GCM) 10K type strain sequencing project: providing services to taxonomists for standard genome sequencing and annotation.</title>
        <authorList>
            <consortium name="The Broad Institute Genomics Platform"/>
            <consortium name="The Broad Institute Genome Sequencing Center for Infectious Disease"/>
            <person name="Wu L."/>
            <person name="Ma J."/>
        </authorList>
    </citation>
    <scope>NUCLEOTIDE SEQUENCE [LARGE SCALE GENOMIC DNA]</scope>
    <source>
        <strain evidence="5">JCM 3325</strain>
    </source>
</reference>
<evidence type="ECO:0000256" key="2">
    <source>
        <dbReference type="SAM" id="Phobius"/>
    </source>
</evidence>
<evidence type="ECO:0000256" key="1">
    <source>
        <dbReference type="SAM" id="MobiDB-lite"/>
    </source>
</evidence>
<sequence>MTGEATVEDRIEQRAPDERRPRRKRRSRRRMALAAAAVVAAGGVAVVGTLGLGGGSEGGAATTNLPPNTAQVTKQTLRDTQDADGELGYGPTSNATSRLSGTITAVPDSGATVTRGHSLYQVDDRPVTLMYGAKPAYRPMKPGTEGEDVEQLEKNLNALGYDGFTVDDEYTSDTADAVLEWQDDRGLEETGIVELGRVVFAPGAVRIGSVEAGEGDPTGPGKKVLTYTGTDKAVTVQLETSDQRLAKKGAEVDITLPGDDTVKGRIDEVSTVIEPGAQGEDPTTKIEVVVWLTDGKAREAAKKLSLASVDVAFTAETRRDVLTVPVTALLAMQEGGFGVEVVKGGTTSYVPVTTGLFAAGKVEIKGTGIAAGTVVGVPKS</sequence>
<evidence type="ECO:0000313" key="4">
    <source>
        <dbReference type="EMBL" id="GAA2433321.1"/>
    </source>
</evidence>
<keyword evidence="2" id="KW-1133">Transmembrane helix</keyword>